<dbReference type="RefSeq" id="WP_309852374.1">
    <property type="nucleotide sequence ID" value="NZ_BAAAIU010000004.1"/>
</dbReference>
<dbReference type="GO" id="GO:0046872">
    <property type="term" value="F:metal ion binding"/>
    <property type="evidence" value="ECO:0007669"/>
    <property type="project" value="UniProtKB-KW"/>
</dbReference>
<sequence length="213" mass="22629">MALPAPARLEDILALADMTVDPRRTAAVVVDVQNDFCEGGSLAVEGGTAVAAAITEAFAGPRRLCSIVTTQDWHIDPGSHFSETPDFRDSWPRHCVAGTPGAELSPALALPRVDAAFLKGEYEAAYSGFEARLDDPSLRLADRPRLNAWLLSAGIDTLLVCGLAFDYCVRATALDARALGYETVVLSSLTAPVSETTARVTAEELADEGVRLI</sequence>
<dbReference type="Proteomes" id="UP001247307">
    <property type="component" value="Unassembled WGS sequence"/>
</dbReference>
<comment type="similarity">
    <text evidence="1">Belongs to the isochorismatase family.</text>
</comment>
<dbReference type="PANTHER" id="PTHR11080:SF2">
    <property type="entry name" value="LD05707P"/>
    <property type="match status" value="1"/>
</dbReference>
<evidence type="ECO:0000256" key="5">
    <source>
        <dbReference type="ARBA" id="ARBA00037900"/>
    </source>
</evidence>
<evidence type="ECO:0000259" key="8">
    <source>
        <dbReference type="Pfam" id="PF00857"/>
    </source>
</evidence>
<proteinExistence type="inferred from homology"/>
<evidence type="ECO:0000256" key="1">
    <source>
        <dbReference type="ARBA" id="ARBA00006336"/>
    </source>
</evidence>
<feature type="domain" description="Isochorismatase-like" evidence="8">
    <location>
        <begin position="25"/>
        <end position="209"/>
    </location>
</feature>
<dbReference type="InterPro" id="IPR036380">
    <property type="entry name" value="Isochorismatase-like_sf"/>
</dbReference>
<comment type="pathway">
    <text evidence="5">Cofactor biosynthesis; nicotinate biosynthesis; nicotinate from nicotinamide: step 1/1.</text>
</comment>
<organism evidence="9 10">
    <name type="scientific">Falsarthrobacter nasiphocae</name>
    <dbReference type="NCBI Taxonomy" id="189863"/>
    <lineage>
        <taxon>Bacteria</taxon>
        <taxon>Bacillati</taxon>
        <taxon>Actinomycetota</taxon>
        <taxon>Actinomycetes</taxon>
        <taxon>Micrococcales</taxon>
        <taxon>Micrococcaceae</taxon>
        <taxon>Falsarthrobacter</taxon>
    </lineage>
</organism>
<dbReference type="Pfam" id="PF00857">
    <property type="entry name" value="Isochorismatase"/>
    <property type="match status" value="1"/>
</dbReference>
<gene>
    <name evidence="9" type="ORF">J2S35_001732</name>
</gene>
<evidence type="ECO:0000313" key="9">
    <source>
        <dbReference type="EMBL" id="MDR6892792.1"/>
    </source>
</evidence>
<reference evidence="9" key="1">
    <citation type="submission" date="2023-07" db="EMBL/GenBank/DDBJ databases">
        <title>Sequencing the genomes of 1000 actinobacteria strains.</title>
        <authorList>
            <person name="Klenk H.-P."/>
        </authorList>
    </citation>
    <scope>NUCLEOTIDE SEQUENCE</scope>
    <source>
        <strain evidence="9">DSM 13988</strain>
    </source>
</reference>
<keyword evidence="4 9" id="KW-0378">Hydrolase</keyword>
<keyword evidence="2" id="KW-0662">Pyridine nucleotide biosynthesis</keyword>
<evidence type="ECO:0000256" key="2">
    <source>
        <dbReference type="ARBA" id="ARBA00022642"/>
    </source>
</evidence>
<dbReference type="AlphaFoldDB" id="A0AAE4C724"/>
<dbReference type="GO" id="GO:0019363">
    <property type="term" value="P:pyridine nucleotide biosynthetic process"/>
    <property type="evidence" value="ECO:0007669"/>
    <property type="project" value="UniProtKB-KW"/>
</dbReference>
<evidence type="ECO:0000256" key="6">
    <source>
        <dbReference type="ARBA" id="ARBA00039017"/>
    </source>
</evidence>
<dbReference type="InterPro" id="IPR000868">
    <property type="entry name" value="Isochorismatase-like_dom"/>
</dbReference>
<dbReference type="EMBL" id="JAVDUI010000001">
    <property type="protein sequence ID" value="MDR6892792.1"/>
    <property type="molecule type" value="Genomic_DNA"/>
</dbReference>
<evidence type="ECO:0000313" key="10">
    <source>
        <dbReference type="Proteomes" id="UP001247307"/>
    </source>
</evidence>
<dbReference type="GO" id="GO:0008936">
    <property type="term" value="F:nicotinamidase activity"/>
    <property type="evidence" value="ECO:0007669"/>
    <property type="project" value="UniProtKB-EC"/>
</dbReference>
<comment type="caution">
    <text evidence="9">The sequence shown here is derived from an EMBL/GenBank/DDBJ whole genome shotgun (WGS) entry which is preliminary data.</text>
</comment>
<dbReference type="PANTHER" id="PTHR11080">
    <property type="entry name" value="PYRAZINAMIDASE/NICOTINAMIDASE"/>
    <property type="match status" value="1"/>
</dbReference>
<evidence type="ECO:0000256" key="3">
    <source>
        <dbReference type="ARBA" id="ARBA00022723"/>
    </source>
</evidence>
<name>A0AAE4C724_9MICC</name>
<accession>A0AAE4C724</accession>
<dbReference type="EC" id="3.5.1.19" evidence="6"/>
<evidence type="ECO:0000256" key="7">
    <source>
        <dbReference type="ARBA" id="ARBA00043224"/>
    </source>
</evidence>
<dbReference type="Gene3D" id="3.40.50.850">
    <property type="entry name" value="Isochorismatase-like"/>
    <property type="match status" value="1"/>
</dbReference>
<evidence type="ECO:0000256" key="4">
    <source>
        <dbReference type="ARBA" id="ARBA00022801"/>
    </source>
</evidence>
<dbReference type="SUPFAM" id="SSF52499">
    <property type="entry name" value="Isochorismatase-like hydrolases"/>
    <property type="match status" value="1"/>
</dbReference>
<keyword evidence="3" id="KW-0479">Metal-binding</keyword>
<protein>
    <recommendedName>
        <fullName evidence="6">nicotinamidase</fullName>
        <ecNumber evidence="6">3.5.1.19</ecNumber>
    </recommendedName>
    <alternativeName>
        <fullName evidence="7">Nicotinamide deamidase</fullName>
    </alternativeName>
</protein>
<dbReference type="InterPro" id="IPR052347">
    <property type="entry name" value="Isochorismatase_Nicotinamidase"/>
</dbReference>
<keyword evidence="10" id="KW-1185">Reference proteome</keyword>